<evidence type="ECO:0000256" key="1">
    <source>
        <dbReference type="SAM" id="MobiDB-lite"/>
    </source>
</evidence>
<keyword evidence="2" id="KW-0732">Signal</keyword>
<accession>A0A2C5ZM83</accession>
<sequence length="154" mass="17893">MHQTTVIALIAIGLSPLALASPVPGKGFSMDPWAPETHNEARRILKQGWAQRQREEARQREKQLKEEERRKKELKDYRFMSAQSLRGHDREEYGRMLQEHKDRHFKGEQGPSKFPEGKRNEVLWQKASKVAAAYNPNLRHPDNDRSQPGTSKNQ</sequence>
<feature type="compositionally biased region" description="Basic and acidic residues" evidence="1">
    <location>
        <begin position="98"/>
        <end position="107"/>
    </location>
</feature>
<feature type="signal peptide" evidence="2">
    <location>
        <begin position="1"/>
        <end position="20"/>
    </location>
</feature>
<feature type="compositionally biased region" description="Basic and acidic residues" evidence="1">
    <location>
        <begin position="52"/>
        <end position="71"/>
    </location>
</feature>
<reference evidence="3 4" key="1">
    <citation type="submission" date="2017-06" db="EMBL/GenBank/DDBJ databases">
        <title>Ant-infecting Ophiocordyceps genomes reveal a high diversity of potential behavioral manipulation genes and a possible major role for enterotoxins.</title>
        <authorList>
            <person name="De Bekker C."/>
            <person name="Evans H.C."/>
            <person name="Brachmann A."/>
            <person name="Hughes D.P."/>
        </authorList>
    </citation>
    <scope>NUCLEOTIDE SEQUENCE [LARGE SCALE GENOMIC DNA]</scope>
    <source>
        <strain evidence="3 4">Map16</strain>
    </source>
</reference>
<protein>
    <submittedName>
        <fullName evidence="3">Uncharacterized protein</fullName>
    </submittedName>
</protein>
<keyword evidence="4" id="KW-1185">Reference proteome</keyword>
<evidence type="ECO:0000256" key="2">
    <source>
        <dbReference type="SAM" id="SignalP"/>
    </source>
</evidence>
<proteinExistence type="predicted"/>
<comment type="caution">
    <text evidence="3">The sequence shown here is derived from an EMBL/GenBank/DDBJ whole genome shotgun (WGS) entry which is preliminary data.</text>
</comment>
<evidence type="ECO:0000313" key="4">
    <source>
        <dbReference type="Proteomes" id="UP000226431"/>
    </source>
</evidence>
<evidence type="ECO:0000313" key="3">
    <source>
        <dbReference type="EMBL" id="PHH80892.1"/>
    </source>
</evidence>
<name>A0A2C5ZM83_9HYPO</name>
<gene>
    <name evidence="3" type="ORF">CDD80_5812</name>
</gene>
<feature type="region of interest" description="Disordered" evidence="1">
    <location>
        <begin position="48"/>
        <end position="71"/>
    </location>
</feature>
<dbReference type="EMBL" id="NJES01000006">
    <property type="protein sequence ID" value="PHH80892.1"/>
    <property type="molecule type" value="Genomic_DNA"/>
</dbReference>
<dbReference type="AlphaFoldDB" id="A0A2C5ZM83"/>
<feature type="chain" id="PRO_5013197347" evidence="2">
    <location>
        <begin position="21"/>
        <end position="154"/>
    </location>
</feature>
<organism evidence="3 4">
    <name type="scientific">Ophiocordyceps camponoti-rufipedis</name>
    <dbReference type="NCBI Taxonomy" id="2004952"/>
    <lineage>
        <taxon>Eukaryota</taxon>
        <taxon>Fungi</taxon>
        <taxon>Dikarya</taxon>
        <taxon>Ascomycota</taxon>
        <taxon>Pezizomycotina</taxon>
        <taxon>Sordariomycetes</taxon>
        <taxon>Hypocreomycetidae</taxon>
        <taxon>Hypocreales</taxon>
        <taxon>Ophiocordycipitaceae</taxon>
        <taxon>Ophiocordyceps</taxon>
    </lineage>
</organism>
<dbReference type="Proteomes" id="UP000226431">
    <property type="component" value="Unassembled WGS sequence"/>
</dbReference>
<feature type="region of interest" description="Disordered" evidence="1">
    <location>
        <begin position="98"/>
        <end position="154"/>
    </location>
</feature>